<dbReference type="PANTHER" id="PTHR11049">
    <property type="entry name" value="ACYL COENZYME A THIOESTER HYDROLASE"/>
    <property type="match status" value="1"/>
</dbReference>
<proteinExistence type="predicted"/>
<dbReference type="Pfam" id="PF03061">
    <property type="entry name" value="4HBT"/>
    <property type="match status" value="1"/>
</dbReference>
<gene>
    <name evidence="3" type="ORF">EGH23_03810</name>
</gene>
<protein>
    <submittedName>
        <fullName evidence="3">Acyl-CoA thioesterase</fullName>
    </submittedName>
</protein>
<dbReference type="AlphaFoldDB" id="A0AAW4P7J3"/>
<dbReference type="InterPro" id="IPR006683">
    <property type="entry name" value="Thioestr_dom"/>
</dbReference>
<dbReference type="GO" id="GO:0009062">
    <property type="term" value="P:fatty acid catabolic process"/>
    <property type="evidence" value="ECO:0007669"/>
    <property type="project" value="TreeGrafter"/>
</dbReference>
<dbReference type="GO" id="GO:0052816">
    <property type="term" value="F:long-chain fatty acyl-CoA hydrolase activity"/>
    <property type="evidence" value="ECO:0007669"/>
    <property type="project" value="TreeGrafter"/>
</dbReference>
<keyword evidence="4" id="KW-1185">Reference proteome</keyword>
<evidence type="ECO:0000313" key="4">
    <source>
        <dbReference type="Proteomes" id="UP001430455"/>
    </source>
</evidence>
<sequence length="145" mass="16071">MPELLETYLENRWMVQPNHANHLGTTHGGNVLKWMDELGGMAAMRFAGESCVTARMDQVNFKRPINVGETALVEAYVYDTGTTSVKVRLKAARENPRTGEREPTTESYSVYVAVDEDGDPLEVPALTVDSERGEELRAAALDGER</sequence>
<keyword evidence="1" id="KW-0378">Hydrolase</keyword>
<dbReference type="InterPro" id="IPR033120">
    <property type="entry name" value="HOTDOG_ACOT"/>
</dbReference>
<dbReference type="CDD" id="cd03442">
    <property type="entry name" value="BFIT_BACH"/>
    <property type="match status" value="1"/>
</dbReference>
<dbReference type="PROSITE" id="PS51770">
    <property type="entry name" value="HOTDOG_ACOT"/>
    <property type="match status" value="1"/>
</dbReference>
<dbReference type="PANTHER" id="PTHR11049:SF24">
    <property type="entry name" value="CYTOSOLIC ACYL COENZYME A THIOESTER HYDROLASE"/>
    <property type="match status" value="1"/>
</dbReference>
<evidence type="ECO:0000313" key="3">
    <source>
        <dbReference type="EMBL" id="MBX0294006.1"/>
    </source>
</evidence>
<dbReference type="Gene3D" id="3.10.129.10">
    <property type="entry name" value="Hotdog Thioesterase"/>
    <property type="match status" value="1"/>
</dbReference>
<dbReference type="GO" id="GO:0005829">
    <property type="term" value="C:cytosol"/>
    <property type="evidence" value="ECO:0007669"/>
    <property type="project" value="TreeGrafter"/>
</dbReference>
<name>A0AAW4P7J3_9EURY</name>
<dbReference type="InterPro" id="IPR029069">
    <property type="entry name" value="HotDog_dom_sf"/>
</dbReference>
<dbReference type="InterPro" id="IPR040170">
    <property type="entry name" value="Cytosol_ACT"/>
</dbReference>
<evidence type="ECO:0000256" key="1">
    <source>
        <dbReference type="ARBA" id="ARBA00022801"/>
    </source>
</evidence>
<feature type="domain" description="HotDog ACOT-type" evidence="2">
    <location>
        <begin position="5"/>
        <end position="117"/>
    </location>
</feature>
<evidence type="ECO:0000259" key="2">
    <source>
        <dbReference type="PROSITE" id="PS51770"/>
    </source>
</evidence>
<dbReference type="EMBL" id="RKLT01000001">
    <property type="protein sequence ID" value="MBX0294006.1"/>
    <property type="molecule type" value="Genomic_DNA"/>
</dbReference>
<reference evidence="3 4" key="1">
    <citation type="submission" date="2021-06" db="EMBL/GenBank/DDBJ databases">
        <title>Halomicroarcula sp. a new haloarchaeum isolated from saline soil.</title>
        <authorList>
            <person name="Duran-Viseras A."/>
            <person name="Sanchez-Porro C."/>
            <person name="Ventosa A."/>
        </authorList>
    </citation>
    <scope>NUCLEOTIDE SEQUENCE [LARGE SCALE GENOMIC DNA]</scope>
    <source>
        <strain evidence="3 4">F27</strain>
    </source>
</reference>
<comment type="caution">
    <text evidence="3">The sequence shown here is derived from an EMBL/GenBank/DDBJ whole genome shotgun (WGS) entry which is preliminary data.</text>
</comment>
<organism evidence="3 4">
    <name type="scientific">Haloarcula nitratireducens</name>
    <dbReference type="NCBI Taxonomy" id="2487749"/>
    <lineage>
        <taxon>Archaea</taxon>
        <taxon>Methanobacteriati</taxon>
        <taxon>Methanobacteriota</taxon>
        <taxon>Stenosarchaea group</taxon>
        <taxon>Halobacteria</taxon>
        <taxon>Halobacteriales</taxon>
        <taxon>Haloarculaceae</taxon>
        <taxon>Haloarcula</taxon>
    </lineage>
</organism>
<dbReference type="GO" id="GO:0006637">
    <property type="term" value="P:acyl-CoA metabolic process"/>
    <property type="evidence" value="ECO:0007669"/>
    <property type="project" value="TreeGrafter"/>
</dbReference>
<dbReference type="SUPFAM" id="SSF54637">
    <property type="entry name" value="Thioesterase/thiol ester dehydrase-isomerase"/>
    <property type="match status" value="1"/>
</dbReference>
<dbReference type="RefSeq" id="WP_220578687.1">
    <property type="nucleotide sequence ID" value="NZ_RKLT01000001.1"/>
</dbReference>
<accession>A0AAW4P7J3</accession>
<dbReference type="Proteomes" id="UP001430455">
    <property type="component" value="Unassembled WGS sequence"/>
</dbReference>